<dbReference type="OrthoDB" id="3981267at2759"/>
<dbReference type="STRING" id="1071383.J7R5A9"/>
<accession>J7R5A9</accession>
<dbReference type="EMBL" id="HE978317">
    <property type="protein sequence ID" value="CCK70020.1"/>
    <property type="molecule type" value="Genomic_DNA"/>
</dbReference>
<protein>
    <submittedName>
        <fullName evidence="1">Uncharacterized protein</fullName>
    </submittedName>
</protein>
<dbReference type="Proteomes" id="UP000006310">
    <property type="component" value="Chromosome 4"/>
</dbReference>
<reference evidence="2" key="2">
    <citation type="submission" date="2012-08" db="EMBL/GenBank/DDBJ databases">
        <title>Genome sequence of Kazachstania naganishii.</title>
        <authorList>
            <person name="Gordon J.L."/>
            <person name="Armisen D."/>
            <person name="Proux-Wera E."/>
            <person name="OhEigeartaigh S.S."/>
            <person name="Byrne K.P."/>
            <person name="Wolfe K.H."/>
        </authorList>
    </citation>
    <scope>NUCLEOTIDE SEQUENCE [LARGE SCALE GENOMIC DNA]</scope>
    <source>
        <strain evidence="2">ATCC MYA-139 / BCRC 22969 / CBS 8797 / CCRC 22969 / KCTC 17520 / NBRC 10181 / NCYC 3082</strain>
    </source>
</reference>
<name>J7R5A9_HUIN7</name>
<reference evidence="1 2" key="1">
    <citation type="journal article" date="2011" name="Proc. Natl. Acad. Sci. U.S.A.">
        <title>Evolutionary erosion of yeast sex chromosomes by mating-type switching accidents.</title>
        <authorList>
            <person name="Gordon J.L."/>
            <person name="Armisen D."/>
            <person name="Proux-Wera E."/>
            <person name="Oheigeartaigh S.S."/>
            <person name="Byrne K.P."/>
            <person name="Wolfe K.H."/>
        </authorList>
    </citation>
    <scope>NUCLEOTIDE SEQUENCE [LARGE SCALE GENOMIC DNA]</scope>
    <source>
        <strain evidence="2">ATCC MYA-139 / BCRC 22969 / CBS 8797 / CCRC 22969 / KCTC 17520 / NBRC 10181 / NCYC 3082</strain>
    </source>
</reference>
<dbReference type="AlphaFoldDB" id="J7R5A9"/>
<evidence type="ECO:0000313" key="2">
    <source>
        <dbReference type="Proteomes" id="UP000006310"/>
    </source>
</evidence>
<organism evidence="1 2">
    <name type="scientific">Huiozyma naganishii (strain ATCC MYA-139 / BCRC 22969 / CBS 8797 / KCTC 17520 / NBRC 10181 / NCYC 3082 / Yp74L-3)</name>
    <name type="common">Yeast</name>
    <name type="synonym">Kazachstania naganishii</name>
    <dbReference type="NCBI Taxonomy" id="1071383"/>
    <lineage>
        <taxon>Eukaryota</taxon>
        <taxon>Fungi</taxon>
        <taxon>Dikarya</taxon>
        <taxon>Ascomycota</taxon>
        <taxon>Saccharomycotina</taxon>
        <taxon>Saccharomycetes</taxon>
        <taxon>Saccharomycetales</taxon>
        <taxon>Saccharomycetaceae</taxon>
        <taxon>Huiozyma</taxon>
    </lineage>
</organism>
<dbReference type="GeneID" id="34525709"/>
<gene>
    <name evidence="1" type="primary">KNAG0D02710</name>
    <name evidence="1" type="ordered locus">KNAG_0D02710</name>
</gene>
<dbReference type="HOGENOM" id="CLU_1038527_0_0_1"/>
<evidence type="ECO:0000313" key="1">
    <source>
        <dbReference type="EMBL" id="CCK70020.1"/>
    </source>
</evidence>
<sequence length="268" mass="31395">MPLRNSSFKEIKPLLPDNQRLNIEINQNPRKSTREKDFNKLITKASKKNGPQFNSKDKQNIFGPANDVGDVHENYAHVHHETHICQELRRSFLPTGNNHNPEAYKMKKFEVSYPPILPSQPRITVSQSKDYGDAAEFIKLSKETDFMKDNFGQFTNPKYSYIGGMDPQQLVGIPHHFNPRTARSMSHNEKVNLWIDRIPLWKPDGMPWHNRCFSVDYSLDWDEVEFDKDVLDESFVISTTDNEELVYLQSKKIDCLTRRMYNMEEWTA</sequence>
<dbReference type="eggNOG" id="ENOG502SCEP">
    <property type="taxonomic scope" value="Eukaryota"/>
</dbReference>
<proteinExistence type="predicted"/>
<dbReference type="RefSeq" id="XP_022464266.1">
    <property type="nucleotide sequence ID" value="XM_022607696.1"/>
</dbReference>
<dbReference type="KEGG" id="kng:KNAG_0D02710"/>
<keyword evidence="2" id="KW-1185">Reference proteome</keyword>